<dbReference type="EMBL" id="RDQL01000025">
    <property type="protein sequence ID" value="RMW95498.1"/>
    <property type="molecule type" value="Genomic_DNA"/>
</dbReference>
<feature type="transmembrane region" description="Helical" evidence="6">
    <location>
        <begin position="65"/>
        <end position="83"/>
    </location>
</feature>
<evidence type="ECO:0000259" key="7">
    <source>
        <dbReference type="Pfam" id="PF01578"/>
    </source>
</evidence>
<keyword evidence="9" id="KW-1185">Reference proteome</keyword>
<dbReference type="NCBIfam" id="TIGR03144">
    <property type="entry name" value="cytochr_II_ccsB"/>
    <property type="match status" value="1"/>
</dbReference>
<evidence type="ECO:0000313" key="8">
    <source>
        <dbReference type="EMBL" id="RMW95498.1"/>
    </source>
</evidence>
<dbReference type="GO" id="GO:0005886">
    <property type="term" value="C:plasma membrane"/>
    <property type="evidence" value="ECO:0007669"/>
    <property type="project" value="TreeGrafter"/>
</dbReference>
<feature type="transmembrane region" description="Helical" evidence="6">
    <location>
        <begin position="244"/>
        <end position="268"/>
    </location>
</feature>
<dbReference type="PANTHER" id="PTHR30071:SF1">
    <property type="entry name" value="CYTOCHROME B_B6 PROTEIN-RELATED"/>
    <property type="match status" value="1"/>
</dbReference>
<feature type="transmembrane region" description="Helical" evidence="6">
    <location>
        <begin position="135"/>
        <end position="156"/>
    </location>
</feature>
<dbReference type="InterPro" id="IPR017562">
    <property type="entry name" value="Cyt_c_biogenesis_CcsA"/>
</dbReference>
<accession>A0A3M6PZL3</accession>
<dbReference type="InterPro" id="IPR002541">
    <property type="entry name" value="Cyt_c_assembly"/>
</dbReference>
<name>A0A3M6PZL3_9BURK</name>
<evidence type="ECO:0000256" key="2">
    <source>
        <dbReference type="ARBA" id="ARBA00022692"/>
    </source>
</evidence>
<keyword evidence="4 6" id="KW-1133">Transmembrane helix</keyword>
<comment type="subcellular location">
    <subcellularLocation>
        <location evidence="1">Membrane</location>
        <topology evidence="1">Multi-pass membrane protein</topology>
    </subcellularLocation>
</comment>
<organism evidence="8 9">
    <name type="scientific">Allofranklinella schreckenbergeri</name>
    <dbReference type="NCBI Taxonomy" id="1076744"/>
    <lineage>
        <taxon>Bacteria</taxon>
        <taxon>Pseudomonadati</taxon>
        <taxon>Pseudomonadota</taxon>
        <taxon>Betaproteobacteria</taxon>
        <taxon>Burkholderiales</taxon>
        <taxon>Comamonadaceae</taxon>
        <taxon>Allofranklinella</taxon>
    </lineage>
</organism>
<feature type="domain" description="Cytochrome c assembly protein" evidence="7">
    <location>
        <begin position="315"/>
        <end position="439"/>
    </location>
</feature>
<dbReference type="Pfam" id="PF01578">
    <property type="entry name" value="Cytochrom_C_asm"/>
    <property type="match status" value="2"/>
</dbReference>
<feature type="transmembrane region" description="Helical" evidence="6">
    <location>
        <begin position="412"/>
        <end position="435"/>
    </location>
</feature>
<feature type="transmembrane region" description="Helical" evidence="6">
    <location>
        <begin position="289"/>
        <end position="306"/>
    </location>
</feature>
<feature type="transmembrane region" description="Helical" evidence="6">
    <location>
        <begin position="206"/>
        <end position="224"/>
    </location>
</feature>
<evidence type="ECO:0000256" key="6">
    <source>
        <dbReference type="SAM" id="Phobius"/>
    </source>
</evidence>
<dbReference type="InterPro" id="IPR045062">
    <property type="entry name" value="Cyt_c_biogenesis_CcsA/CcmC"/>
</dbReference>
<keyword evidence="5 6" id="KW-0472">Membrane</keyword>
<gene>
    <name evidence="8" type="primary">ccsB</name>
    <name evidence="8" type="ORF">EBQ25_11800</name>
</gene>
<proteinExistence type="predicted"/>
<feature type="domain" description="Cytochrome c assembly protein" evidence="7">
    <location>
        <begin position="173"/>
        <end position="276"/>
    </location>
</feature>
<feature type="transmembrane region" description="Helical" evidence="6">
    <location>
        <begin position="353"/>
        <end position="376"/>
    </location>
</feature>
<dbReference type="PANTHER" id="PTHR30071">
    <property type="entry name" value="HEME EXPORTER PROTEIN C"/>
    <property type="match status" value="1"/>
</dbReference>
<comment type="caution">
    <text evidence="8">The sequence shown here is derived from an EMBL/GenBank/DDBJ whole genome shotgun (WGS) entry which is preliminary data.</text>
</comment>
<reference evidence="8 9" key="1">
    <citation type="submission" date="2018-10" db="EMBL/GenBank/DDBJ databases">
        <title>Comamonadaceae CDC group NO-1 genome sequencing and assembly.</title>
        <authorList>
            <person name="Bernier A.-M."/>
            <person name="Bernard K."/>
        </authorList>
    </citation>
    <scope>NUCLEOTIDE SEQUENCE [LARGE SCALE GENOMIC DNA]</scope>
    <source>
        <strain evidence="8 9">NML161473</strain>
    </source>
</reference>
<protein>
    <submittedName>
        <fullName evidence="8">C-type cytochrome biogenesis protein CcsB</fullName>
    </submittedName>
</protein>
<sequence length="444" mass="48743">MTPAPHHPPRLRRWLDGAFALLLALGVALALRRYGHCMDGYEQAILLASAPALAALGWHWRALQGFALAVAALALLAIGQYHVGGQPDLARADSAPLLRYALSSQSAIVWMGLLYLLSALFYWLGLLARSRWQGAAALGAKLAWAGSAMALTGALVRWFESYLLGANLGYIPVSNLYEVLVLFCWITTLFMLYYEAQFGTRSLGPLVMPIVCAAVGFLLWYALARQGHLIQPLAPALQSWWMKLHVPANLIGYGAFAIAAAMGFAWLLQQQAHPHANRPRWRQRLPLGLLWLLGVGLCCAPLLLRRSPNADVRFWLAYCGIAALAVAAALALRHRIAAALPAPDALQELMHKAIATGFAFFTLATVLGALWAAQAWGSYWSWDPKETWALIVWLNYAAWLHMRLVRGWRGSALAWWALLGLLVTSFAFLGVNLLLPGLHSYGQL</sequence>
<dbReference type="GO" id="GO:0017004">
    <property type="term" value="P:cytochrome complex assembly"/>
    <property type="evidence" value="ECO:0007669"/>
    <property type="project" value="UniProtKB-KW"/>
</dbReference>
<dbReference type="RefSeq" id="WP_122254641.1">
    <property type="nucleotide sequence ID" value="NZ_RDQL01000025.1"/>
</dbReference>
<feature type="transmembrane region" description="Helical" evidence="6">
    <location>
        <begin position="312"/>
        <end position="332"/>
    </location>
</feature>
<feature type="transmembrane region" description="Helical" evidence="6">
    <location>
        <begin position="388"/>
        <end position="405"/>
    </location>
</feature>
<dbReference type="GO" id="GO:0020037">
    <property type="term" value="F:heme binding"/>
    <property type="evidence" value="ECO:0007669"/>
    <property type="project" value="InterPro"/>
</dbReference>
<evidence type="ECO:0000256" key="4">
    <source>
        <dbReference type="ARBA" id="ARBA00022989"/>
    </source>
</evidence>
<dbReference type="Proteomes" id="UP000267035">
    <property type="component" value="Unassembled WGS sequence"/>
</dbReference>
<evidence type="ECO:0000256" key="5">
    <source>
        <dbReference type="ARBA" id="ARBA00023136"/>
    </source>
</evidence>
<feature type="transmembrane region" description="Helical" evidence="6">
    <location>
        <begin position="176"/>
        <end position="194"/>
    </location>
</feature>
<feature type="transmembrane region" description="Helical" evidence="6">
    <location>
        <begin position="107"/>
        <end position="128"/>
    </location>
</feature>
<keyword evidence="3" id="KW-0201">Cytochrome c-type biogenesis</keyword>
<evidence type="ECO:0000256" key="1">
    <source>
        <dbReference type="ARBA" id="ARBA00004141"/>
    </source>
</evidence>
<evidence type="ECO:0000256" key="3">
    <source>
        <dbReference type="ARBA" id="ARBA00022748"/>
    </source>
</evidence>
<keyword evidence="2 6" id="KW-0812">Transmembrane</keyword>
<evidence type="ECO:0000313" key="9">
    <source>
        <dbReference type="Proteomes" id="UP000267035"/>
    </source>
</evidence>
<dbReference type="AlphaFoldDB" id="A0A3M6PZL3"/>